<gene>
    <name evidence="1" type="ORF">AB852_04840</name>
</gene>
<sequence>MPVTDWTIDGYEPLGGMYDDPFFPDHLVDRGKAILHRLSTRIAAAPPADLTALYALTAAATEEFNALEAAFDEAGSELETVAREEIGEAFHMLALAHGYQDADPEKLIAARDW</sequence>
<dbReference type="AlphaFoldDB" id="A0A1Q4VDV3"/>
<dbReference type="Proteomes" id="UP000186455">
    <property type="component" value="Unassembled WGS sequence"/>
</dbReference>
<name>A0A1Q4VDV3_9ACTN</name>
<evidence type="ECO:0000313" key="2">
    <source>
        <dbReference type="Proteomes" id="UP000186455"/>
    </source>
</evidence>
<organism evidence="1 2">
    <name type="scientific">Streptomyces uncialis</name>
    <dbReference type="NCBI Taxonomy" id="1048205"/>
    <lineage>
        <taxon>Bacteria</taxon>
        <taxon>Bacillati</taxon>
        <taxon>Actinomycetota</taxon>
        <taxon>Actinomycetes</taxon>
        <taxon>Kitasatosporales</taxon>
        <taxon>Streptomycetaceae</taxon>
        <taxon>Streptomyces</taxon>
    </lineage>
</organism>
<proteinExistence type="predicted"/>
<dbReference type="EMBL" id="LFBV01000001">
    <property type="protein sequence ID" value="OKH96013.1"/>
    <property type="molecule type" value="Genomic_DNA"/>
</dbReference>
<protein>
    <submittedName>
        <fullName evidence="1">Uncharacterized protein</fullName>
    </submittedName>
</protein>
<reference evidence="1 2" key="1">
    <citation type="submission" date="2015-06" db="EMBL/GenBank/DDBJ databases">
        <title>Cloning and characterization of the uncialamcin biosynthetic gene cluster.</title>
        <authorList>
            <person name="Yan X."/>
            <person name="Huang T."/>
            <person name="Ge H."/>
            <person name="Shen B."/>
        </authorList>
    </citation>
    <scope>NUCLEOTIDE SEQUENCE [LARGE SCALE GENOMIC DNA]</scope>
    <source>
        <strain evidence="1 2">DCA2648</strain>
    </source>
</reference>
<accession>A0A1Q4VDV3</accession>
<dbReference type="STRING" id="1048205.AB852_04840"/>
<evidence type="ECO:0000313" key="1">
    <source>
        <dbReference type="EMBL" id="OKH96013.1"/>
    </source>
</evidence>
<keyword evidence="2" id="KW-1185">Reference proteome</keyword>
<dbReference type="InterPro" id="IPR043767">
    <property type="entry name" value="DUF5713"/>
</dbReference>
<comment type="caution">
    <text evidence="1">The sequence shown here is derived from an EMBL/GenBank/DDBJ whole genome shotgun (WGS) entry which is preliminary data.</text>
</comment>
<dbReference type="Pfam" id="PF18977">
    <property type="entry name" value="DUF5713"/>
    <property type="match status" value="1"/>
</dbReference>
<dbReference type="RefSeq" id="WP_073783872.1">
    <property type="nucleotide sequence ID" value="NZ_CP108638.1"/>
</dbReference>